<dbReference type="EMBL" id="CAJNOH010011330">
    <property type="protein sequence ID" value="CAF1523373.1"/>
    <property type="molecule type" value="Genomic_DNA"/>
</dbReference>
<evidence type="ECO:0000313" key="2">
    <source>
        <dbReference type="EMBL" id="CAF1662732.1"/>
    </source>
</evidence>
<name>A0A815USG7_9BILA</name>
<evidence type="ECO:0000313" key="4">
    <source>
        <dbReference type="Proteomes" id="UP000663870"/>
    </source>
</evidence>
<protein>
    <submittedName>
        <fullName evidence="1">Uncharacterized protein</fullName>
    </submittedName>
</protein>
<organism evidence="1 3">
    <name type="scientific">Rotaria sordida</name>
    <dbReference type="NCBI Taxonomy" id="392033"/>
    <lineage>
        <taxon>Eukaryota</taxon>
        <taxon>Metazoa</taxon>
        <taxon>Spiralia</taxon>
        <taxon>Gnathifera</taxon>
        <taxon>Rotifera</taxon>
        <taxon>Eurotatoria</taxon>
        <taxon>Bdelloidea</taxon>
        <taxon>Philodinida</taxon>
        <taxon>Philodinidae</taxon>
        <taxon>Rotaria</taxon>
    </lineage>
</organism>
<gene>
    <name evidence="2" type="ORF">JXQ802_LOCUS56310</name>
    <name evidence="1" type="ORF">PYM288_LOCUS39753</name>
</gene>
<dbReference type="AlphaFoldDB" id="A0A815USG7"/>
<proteinExistence type="predicted"/>
<sequence length="103" mass="11719">MRNEAVEQKEKYFDRPGLYVAIHCTGGSHPAYTKPFTISKSPEITETFRVVFQCCVKPDAFTIHEGPVKKGHAWRFVDSDAIRPYGILIKNENTEESSLEDVD</sequence>
<reference evidence="1" key="1">
    <citation type="submission" date="2021-02" db="EMBL/GenBank/DDBJ databases">
        <authorList>
            <person name="Nowell W R."/>
        </authorList>
    </citation>
    <scope>NUCLEOTIDE SEQUENCE</scope>
</reference>
<dbReference type="Proteomes" id="UP000663854">
    <property type="component" value="Unassembled WGS sequence"/>
</dbReference>
<evidence type="ECO:0000313" key="3">
    <source>
        <dbReference type="Proteomes" id="UP000663854"/>
    </source>
</evidence>
<evidence type="ECO:0000313" key="1">
    <source>
        <dbReference type="EMBL" id="CAF1523373.1"/>
    </source>
</evidence>
<dbReference type="Proteomes" id="UP000663870">
    <property type="component" value="Unassembled WGS sequence"/>
</dbReference>
<dbReference type="EMBL" id="CAJNOL010013176">
    <property type="protein sequence ID" value="CAF1662732.1"/>
    <property type="molecule type" value="Genomic_DNA"/>
</dbReference>
<accession>A0A815USG7</accession>
<keyword evidence="4" id="KW-1185">Reference proteome</keyword>
<comment type="caution">
    <text evidence="1">The sequence shown here is derived from an EMBL/GenBank/DDBJ whole genome shotgun (WGS) entry which is preliminary data.</text>
</comment>